<dbReference type="Pfam" id="PF00294">
    <property type="entry name" value="PfkB"/>
    <property type="match status" value="1"/>
</dbReference>
<accession>A0A1H0QQ11</accession>
<organism evidence="4 5">
    <name type="scientific">Microbacterium testaceum (strain StLB037)</name>
    <dbReference type="NCBI Taxonomy" id="979556"/>
    <lineage>
        <taxon>Bacteria</taxon>
        <taxon>Bacillati</taxon>
        <taxon>Actinomycetota</taxon>
        <taxon>Actinomycetes</taxon>
        <taxon>Micrococcales</taxon>
        <taxon>Microbacteriaceae</taxon>
        <taxon>Microbacterium</taxon>
    </lineage>
</organism>
<name>A0A1H0QQ11_MICTS</name>
<keyword evidence="2 4" id="KW-0418">Kinase</keyword>
<evidence type="ECO:0000259" key="3">
    <source>
        <dbReference type="Pfam" id="PF00294"/>
    </source>
</evidence>
<dbReference type="PANTHER" id="PTHR10584">
    <property type="entry name" value="SUGAR KINASE"/>
    <property type="match status" value="1"/>
</dbReference>
<dbReference type="GO" id="GO:0016301">
    <property type="term" value="F:kinase activity"/>
    <property type="evidence" value="ECO:0007669"/>
    <property type="project" value="UniProtKB-KW"/>
</dbReference>
<reference evidence="4 5" key="1">
    <citation type="submission" date="2016-10" db="EMBL/GenBank/DDBJ databases">
        <authorList>
            <person name="de Groot N.N."/>
        </authorList>
    </citation>
    <scope>NUCLEOTIDE SEQUENCE [LARGE SCALE GENOMIC DNA]</scope>
    <source>
        <strain evidence="4 5">StLB037</strain>
    </source>
</reference>
<dbReference type="Gene3D" id="3.40.1190.20">
    <property type="match status" value="1"/>
</dbReference>
<dbReference type="Proteomes" id="UP000186456">
    <property type="component" value="Unassembled WGS sequence"/>
</dbReference>
<dbReference type="InterPro" id="IPR029056">
    <property type="entry name" value="Ribokinase-like"/>
</dbReference>
<evidence type="ECO:0000313" key="5">
    <source>
        <dbReference type="Proteomes" id="UP000186456"/>
    </source>
</evidence>
<dbReference type="AlphaFoldDB" id="A0A1H0QQ11"/>
<proteinExistence type="predicted"/>
<dbReference type="InterPro" id="IPR011611">
    <property type="entry name" value="PfkB_dom"/>
</dbReference>
<feature type="domain" description="Carbohydrate kinase PfkB" evidence="3">
    <location>
        <begin position="8"/>
        <end position="292"/>
    </location>
</feature>
<evidence type="ECO:0000256" key="2">
    <source>
        <dbReference type="ARBA" id="ARBA00022777"/>
    </source>
</evidence>
<dbReference type="GO" id="GO:0005829">
    <property type="term" value="C:cytosol"/>
    <property type="evidence" value="ECO:0007669"/>
    <property type="project" value="TreeGrafter"/>
</dbReference>
<protein>
    <submittedName>
        <fullName evidence="4">Sugar or nucleoside kinase, ribokinase family</fullName>
    </submittedName>
</protein>
<gene>
    <name evidence="4" type="ORF">SAMN04487788_2445</name>
</gene>
<dbReference type="PANTHER" id="PTHR10584:SF166">
    <property type="entry name" value="RIBOKINASE"/>
    <property type="match status" value="1"/>
</dbReference>
<dbReference type="InterPro" id="IPR002173">
    <property type="entry name" value="Carboh/pur_kinase_PfkB_CS"/>
</dbReference>
<keyword evidence="1" id="KW-0808">Transferase</keyword>
<dbReference type="PROSITE" id="PS00584">
    <property type="entry name" value="PFKB_KINASES_2"/>
    <property type="match status" value="1"/>
</dbReference>
<sequence length="309" mass="30934">MNAAPSIVTLGAHVLDTIVQPVDEIPEGQGSLLVDEIVMSAAGPAGGTALVLNKLGARVVTSGAVGDDVAGRVLVGLLGDAGIDVSNLRTDELPTSASVLPIRSDGSRPALHVVGANALAADVVPWDALAAADHVHVGAPELLGPENVIEILEYARRHGATTSLDFLIGGDPAFYALIKPLLAHTDYVLPNAEQAIGWTGADDLPAAARALHAAGAAVVACTNGGDDIVVVDGGDLEFVPIVPAEPVDTSGGGDAFSAGFVFAKLRGWSSRDAARFGSATAAQVVAGVGTDHGAYDAASIDALLSAGVL</sequence>
<dbReference type="SUPFAM" id="SSF53613">
    <property type="entry name" value="Ribokinase-like"/>
    <property type="match status" value="1"/>
</dbReference>
<dbReference type="EMBL" id="FNJN01000005">
    <property type="protein sequence ID" value="SDP18819.1"/>
    <property type="molecule type" value="Genomic_DNA"/>
</dbReference>
<evidence type="ECO:0000313" key="4">
    <source>
        <dbReference type="EMBL" id="SDP18819.1"/>
    </source>
</evidence>
<dbReference type="RefSeq" id="WP_074696048.1">
    <property type="nucleotide sequence ID" value="NZ_FNJN01000005.1"/>
</dbReference>
<evidence type="ECO:0000256" key="1">
    <source>
        <dbReference type="ARBA" id="ARBA00022679"/>
    </source>
</evidence>